<keyword evidence="3" id="KW-1185">Reference proteome</keyword>
<reference evidence="2 3" key="1">
    <citation type="journal article" date="2020" name="Microorganisms">
        <title>Osmotic Adaptation and Compatible Solute Biosynthesis of Phototrophic Bacteria as Revealed from Genome Analyses.</title>
        <authorList>
            <person name="Imhoff J.F."/>
            <person name="Rahn T."/>
            <person name="Kunzel S."/>
            <person name="Keller A."/>
            <person name="Neulinger S.C."/>
        </authorList>
    </citation>
    <scope>NUCLEOTIDE SEQUENCE [LARGE SCALE GENOMIC DNA]</scope>
    <source>
        <strain evidence="2 3">DSM 21303</strain>
    </source>
</reference>
<dbReference type="Proteomes" id="UP001138802">
    <property type="component" value="Unassembled WGS sequence"/>
</dbReference>
<keyword evidence="1" id="KW-0472">Membrane</keyword>
<name>A0A9X1BB56_9GAMM</name>
<dbReference type="RefSeq" id="WP_200389213.1">
    <property type="nucleotide sequence ID" value="NZ_NRSD01000024.1"/>
</dbReference>
<keyword evidence="1" id="KW-0812">Transmembrane</keyword>
<feature type="transmembrane region" description="Helical" evidence="1">
    <location>
        <begin position="254"/>
        <end position="273"/>
    </location>
</feature>
<proteinExistence type="predicted"/>
<dbReference type="AlphaFoldDB" id="A0A9X1BB56"/>
<gene>
    <name evidence="2" type="ORF">CKO25_17465</name>
</gene>
<feature type="transmembrane region" description="Helical" evidence="1">
    <location>
        <begin position="279"/>
        <end position="297"/>
    </location>
</feature>
<evidence type="ECO:0000256" key="1">
    <source>
        <dbReference type="SAM" id="Phobius"/>
    </source>
</evidence>
<comment type="caution">
    <text evidence="2">The sequence shown here is derived from an EMBL/GenBank/DDBJ whole genome shotgun (WGS) entry which is preliminary data.</text>
</comment>
<accession>A0A9X1BB56</accession>
<protein>
    <submittedName>
        <fullName evidence="2">Uncharacterized protein</fullName>
    </submittedName>
</protein>
<sequence>MTAQPLTHHEIMTLVEPFTRRGRHVDLAASERMERRLAFKPIEHAAPHPSAPILRDTLLLEQPREDRYRLTRSLAHPSGLVATLVGEGSTPEVLLTKIEAIDPHRQFRAQSNWVIARSYRLEAASGAPIDAATPTRLIMLQGAAQVDGLTLTMKVQTGRGMPADLHLDAAEGDEIVLPEDMLAVIGWDWRRLARMKQGWRSTVRLRGNEPDRSRDAEVKLTRTVEHLAETLAQPPSRYHERLTLARWNVVFRRAIPLLIGVGLILGAPAVQFLELSDDSLIRMLIFHSPPLLMILFFSMREMPRIEIPPFPKPLAAEAWRAPKHPLGGTAPHLGASGTETVS</sequence>
<organism evidence="2 3">
    <name type="scientific">Thiocapsa imhoffii</name>
    <dbReference type="NCBI Taxonomy" id="382777"/>
    <lineage>
        <taxon>Bacteria</taxon>
        <taxon>Pseudomonadati</taxon>
        <taxon>Pseudomonadota</taxon>
        <taxon>Gammaproteobacteria</taxon>
        <taxon>Chromatiales</taxon>
        <taxon>Chromatiaceae</taxon>
        <taxon>Thiocapsa</taxon>
    </lineage>
</organism>
<dbReference type="EMBL" id="NRSD01000024">
    <property type="protein sequence ID" value="MBK1646401.1"/>
    <property type="molecule type" value="Genomic_DNA"/>
</dbReference>
<evidence type="ECO:0000313" key="2">
    <source>
        <dbReference type="EMBL" id="MBK1646401.1"/>
    </source>
</evidence>
<keyword evidence="1" id="KW-1133">Transmembrane helix</keyword>
<evidence type="ECO:0000313" key="3">
    <source>
        <dbReference type="Proteomes" id="UP001138802"/>
    </source>
</evidence>